<evidence type="ECO:0000256" key="4">
    <source>
        <dbReference type="ARBA" id="ARBA00023326"/>
    </source>
</evidence>
<dbReference type="AlphaFoldDB" id="A0A2R4X1B9"/>
<keyword evidence="4" id="KW-0624">Polysaccharide degradation</keyword>
<reference evidence="7 8" key="1">
    <citation type="submission" date="2018-04" db="EMBL/GenBank/DDBJ databases">
        <title>Halococcoides cellulosivorans gen. nov., sp. nov., an extremely halophilic cellulose-utilizing haloarchaeon from hypersaline lakes.</title>
        <authorList>
            <person name="Sorokin D.Y."/>
            <person name="Toshchakov S.V."/>
            <person name="Samarov N.I."/>
            <person name="Korzhenkov A."/>
            <person name="Kublanov I.V."/>
        </authorList>
    </citation>
    <scope>NUCLEOTIDE SEQUENCE [LARGE SCALE GENOMIC DNA]</scope>
    <source>
        <strain evidence="7 8">HArcel1</strain>
    </source>
</reference>
<dbReference type="InterPro" id="IPR006311">
    <property type="entry name" value="TAT_signal"/>
</dbReference>
<dbReference type="RefSeq" id="WP_108382003.1">
    <property type="nucleotide sequence ID" value="NZ_CP028858.1"/>
</dbReference>
<dbReference type="GO" id="GO:0009986">
    <property type="term" value="C:cell surface"/>
    <property type="evidence" value="ECO:0007669"/>
    <property type="project" value="TreeGrafter"/>
</dbReference>
<dbReference type="GO" id="GO:0005576">
    <property type="term" value="C:extracellular region"/>
    <property type="evidence" value="ECO:0007669"/>
    <property type="project" value="TreeGrafter"/>
</dbReference>
<dbReference type="Pfam" id="PF10518">
    <property type="entry name" value="TAT_signal"/>
    <property type="match status" value="1"/>
</dbReference>
<gene>
    <name evidence="7" type="ORF">HARCEL1_07660</name>
</gene>
<dbReference type="GO" id="GO:0009251">
    <property type="term" value="P:glucan catabolic process"/>
    <property type="evidence" value="ECO:0007669"/>
    <property type="project" value="TreeGrafter"/>
</dbReference>
<evidence type="ECO:0000256" key="3">
    <source>
        <dbReference type="ARBA" id="ARBA00023295"/>
    </source>
</evidence>
<dbReference type="InterPro" id="IPR019546">
    <property type="entry name" value="TAT_signal_bac_arc"/>
</dbReference>
<feature type="region of interest" description="Disordered" evidence="5">
    <location>
        <begin position="577"/>
        <end position="598"/>
    </location>
</feature>
<dbReference type="EMBL" id="CP028858">
    <property type="protein sequence ID" value="AWB27594.1"/>
    <property type="molecule type" value="Genomic_DNA"/>
</dbReference>
<dbReference type="GO" id="GO:0008422">
    <property type="term" value="F:beta-glucosidase activity"/>
    <property type="evidence" value="ECO:0007669"/>
    <property type="project" value="TreeGrafter"/>
</dbReference>
<accession>A0A2R4X1B9</accession>
<keyword evidence="2" id="KW-0119">Carbohydrate metabolism</keyword>
<keyword evidence="3" id="KW-0326">Glycosidase</keyword>
<feature type="compositionally biased region" description="Gly residues" evidence="5">
    <location>
        <begin position="214"/>
        <end position="225"/>
    </location>
</feature>
<dbReference type="InterPro" id="IPR050386">
    <property type="entry name" value="Glycosyl_hydrolase_5"/>
</dbReference>
<dbReference type="Gene3D" id="3.20.20.80">
    <property type="entry name" value="Glycosidases"/>
    <property type="match status" value="1"/>
</dbReference>
<dbReference type="InterPro" id="IPR017853">
    <property type="entry name" value="GH"/>
</dbReference>
<evidence type="ECO:0000259" key="6">
    <source>
        <dbReference type="Pfam" id="PF00150"/>
    </source>
</evidence>
<dbReference type="InterPro" id="IPR018247">
    <property type="entry name" value="EF_Hand_1_Ca_BS"/>
</dbReference>
<evidence type="ECO:0000256" key="5">
    <source>
        <dbReference type="SAM" id="MobiDB-lite"/>
    </source>
</evidence>
<protein>
    <recommendedName>
        <fullName evidence="6">Glycoside hydrolase family 5 domain-containing protein</fullName>
    </recommendedName>
</protein>
<dbReference type="GeneID" id="36512373"/>
<name>A0A2R4X1B9_9EURY</name>
<feature type="domain" description="Glycoside hydrolase family 5" evidence="6">
    <location>
        <begin position="299"/>
        <end position="502"/>
    </location>
</feature>
<dbReference type="PROSITE" id="PS51318">
    <property type="entry name" value="TAT"/>
    <property type="match status" value="1"/>
</dbReference>
<dbReference type="PANTHER" id="PTHR31297">
    <property type="entry name" value="GLUCAN ENDO-1,6-BETA-GLUCOSIDASE B"/>
    <property type="match status" value="1"/>
</dbReference>
<dbReference type="SUPFAM" id="SSF51445">
    <property type="entry name" value="(Trans)glycosidases"/>
    <property type="match status" value="1"/>
</dbReference>
<dbReference type="PROSITE" id="PS00018">
    <property type="entry name" value="EF_HAND_1"/>
    <property type="match status" value="1"/>
</dbReference>
<dbReference type="KEGG" id="harc:HARCEL1_07660"/>
<keyword evidence="1" id="KW-0378">Hydrolase</keyword>
<dbReference type="InterPro" id="IPR001547">
    <property type="entry name" value="Glyco_hydro_5"/>
</dbReference>
<evidence type="ECO:0000313" key="7">
    <source>
        <dbReference type="EMBL" id="AWB27594.1"/>
    </source>
</evidence>
<sequence>MSEKNTAADGGTGVNGSVNRRTFLKTSGAAGAMAVGLGAGFAGTAAGGLAEFSELSVDAQNRIVRDDTGEVFKIRGLNVPDPKRMAITEQMRGKTMKGLINMITDNTNGWHPRAIRLPAQPTDIGEHPNGNTGPTWEEFAPEVIENETNEFMTMDRRLMRPAQPDEYPNGAFTRDQLETYLEEYYDPIVEHCKDRGVYCIVDFHRHWHEQPPGDGEGSGPTGMGPEGDAEAENHLPYDSPYTLYWAYNEYYGEDEPASWGYVDQKFRNNMDAGYVSQEMIDSGDTPYTQWQVNQDLVDEALMFWDVVAERYADKEHVIFEPYNEPTAPGIWGPVEDYGANKLKPLWDVFVEDFATPLIDKIREYTTDKHIMMGVPGWCQGTQGVHWREFPDDNLSVVWHNYAGHEASKQENWLNDECIGQGCWEPEESQGLQNAMDVHPVSVTEFGWQDPEYTMDELGEEVNISKWLQGSTAGKGSTKEYGRPMMEAIETDDRISWVAWCADARWLPTMFRADFKLQEGNFELTNGSFYETPESEFPVNCEDMPCDWKLWQNPNMGQHVKDVLAEYKGDNVPFETTELDGGTGGGSFGEDATDPDGDGLYEDVNGNEQIDFPDVNALFQNTSNTDDTRFDFDEDGDVDLDDVLTLFEMV</sequence>
<evidence type="ECO:0000313" key="8">
    <source>
        <dbReference type="Proteomes" id="UP000244727"/>
    </source>
</evidence>
<dbReference type="Pfam" id="PF00150">
    <property type="entry name" value="Cellulase"/>
    <property type="match status" value="1"/>
</dbReference>
<evidence type="ECO:0000256" key="1">
    <source>
        <dbReference type="ARBA" id="ARBA00022801"/>
    </source>
</evidence>
<dbReference type="Proteomes" id="UP000244727">
    <property type="component" value="Chromosome"/>
</dbReference>
<organism evidence="7 8">
    <name type="scientific">Halococcoides cellulosivorans</name>
    <dbReference type="NCBI Taxonomy" id="1679096"/>
    <lineage>
        <taxon>Archaea</taxon>
        <taxon>Methanobacteriati</taxon>
        <taxon>Methanobacteriota</taxon>
        <taxon>Stenosarchaea group</taxon>
        <taxon>Halobacteria</taxon>
        <taxon>Halobacteriales</taxon>
        <taxon>Haloarculaceae</taxon>
        <taxon>Halococcoides</taxon>
    </lineage>
</organism>
<dbReference type="PANTHER" id="PTHR31297:SF41">
    <property type="entry name" value="ENDOGLUCANASE, PUTATIVE (AFU_ORTHOLOGUE AFUA_5G01830)-RELATED"/>
    <property type="match status" value="1"/>
</dbReference>
<keyword evidence="8" id="KW-1185">Reference proteome</keyword>
<feature type="region of interest" description="Disordered" evidence="5">
    <location>
        <begin position="210"/>
        <end position="233"/>
    </location>
</feature>
<proteinExistence type="predicted"/>
<evidence type="ECO:0000256" key="2">
    <source>
        <dbReference type="ARBA" id="ARBA00023277"/>
    </source>
</evidence>